<evidence type="ECO:0000259" key="11">
    <source>
        <dbReference type="Pfam" id="PF03769"/>
    </source>
</evidence>
<evidence type="ECO:0000256" key="4">
    <source>
        <dbReference type="ARBA" id="ARBA00022529"/>
    </source>
</evidence>
<evidence type="ECO:0000256" key="1">
    <source>
        <dbReference type="ARBA" id="ARBA00004613"/>
    </source>
</evidence>
<dbReference type="InterPro" id="IPR005520">
    <property type="entry name" value="Attacin_N"/>
</dbReference>
<keyword evidence="3" id="KW-0964">Secreted</keyword>
<dbReference type="AlphaFoldDB" id="A0A0A1WV05"/>
<evidence type="ECO:0000256" key="5">
    <source>
        <dbReference type="ARBA" id="ARBA00022588"/>
    </source>
</evidence>
<dbReference type="Pfam" id="PF03769">
    <property type="entry name" value="Attacin_C"/>
    <property type="match status" value="1"/>
</dbReference>
<dbReference type="EMBL" id="GBXI01011826">
    <property type="protein sequence ID" value="JAD02466.1"/>
    <property type="molecule type" value="Transcribed_RNA"/>
</dbReference>
<comment type="subcellular location">
    <subcellularLocation>
        <location evidence="1">Secreted</location>
    </subcellularLocation>
</comment>
<dbReference type="GO" id="GO:0045087">
    <property type="term" value="P:innate immune response"/>
    <property type="evidence" value="ECO:0007669"/>
    <property type="project" value="UniProtKB-KW"/>
</dbReference>
<accession>A0A0A1WV05</accession>
<dbReference type="InterPro" id="IPR005521">
    <property type="entry name" value="Attacin_C"/>
</dbReference>
<keyword evidence="5" id="KW-0399">Innate immunity</keyword>
<reference evidence="12" key="1">
    <citation type="submission" date="2014-11" db="EMBL/GenBank/DDBJ databases">
        <authorList>
            <person name="Geib S."/>
        </authorList>
    </citation>
    <scope>NUCLEOTIDE SEQUENCE</scope>
</reference>
<evidence type="ECO:0000256" key="3">
    <source>
        <dbReference type="ARBA" id="ARBA00022525"/>
    </source>
</evidence>
<keyword evidence="7" id="KW-0391">Immunity</keyword>
<evidence type="ECO:0000256" key="6">
    <source>
        <dbReference type="ARBA" id="ARBA00022729"/>
    </source>
</evidence>
<feature type="domain" description="Attacin C-terminal" evidence="11">
    <location>
        <begin position="89"/>
        <end position="208"/>
    </location>
</feature>
<evidence type="ECO:0000256" key="9">
    <source>
        <dbReference type="SAM" id="SignalP"/>
    </source>
</evidence>
<comment type="similarity">
    <text evidence="2">Belongs to the attacin/sarcotoxin-2 family.</text>
</comment>
<feature type="signal peptide" evidence="9">
    <location>
        <begin position="1"/>
        <end position="20"/>
    </location>
</feature>
<organism evidence="12">
    <name type="scientific">Zeugodacus cucurbitae</name>
    <name type="common">Melon fruit fly</name>
    <name type="synonym">Bactrocera cucurbitae</name>
    <dbReference type="NCBI Taxonomy" id="28588"/>
    <lineage>
        <taxon>Eukaryota</taxon>
        <taxon>Metazoa</taxon>
        <taxon>Ecdysozoa</taxon>
        <taxon>Arthropoda</taxon>
        <taxon>Hexapoda</taxon>
        <taxon>Insecta</taxon>
        <taxon>Pterygota</taxon>
        <taxon>Neoptera</taxon>
        <taxon>Endopterygota</taxon>
        <taxon>Diptera</taxon>
        <taxon>Brachycera</taxon>
        <taxon>Muscomorpha</taxon>
        <taxon>Tephritoidea</taxon>
        <taxon>Tephritidae</taxon>
        <taxon>Zeugodacus</taxon>
        <taxon>Zeugodacus</taxon>
    </lineage>
</organism>
<reference evidence="12" key="2">
    <citation type="journal article" date="2015" name="Gigascience">
        <title>Reconstructing a comprehensive transcriptome assembly of a white-pupal translocated strain of the pest fruit fly Bactrocera cucurbitae.</title>
        <authorList>
            <person name="Sim S.B."/>
            <person name="Calla B."/>
            <person name="Hall B."/>
            <person name="DeRego T."/>
            <person name="Geib S.M."/>
        </authorList>
    </citation>
    <scope>NUCLEOTIDE SEQUENCE</scope>
</reference>
<evidence type="ECO:0000256" key="2">
    <source>
        <dbReference type="ARBA" id="ARBA00007550"/>
    </source>
</evidence>
<evidence type="ECO:0000256" key="7">
    <source>
        <dbReference type="ARBA" id="ARBA00022859"/>
    </source>
</evidence>
<dbReference type="GO" id="GO:0005576">
    <property type="term" value="C:extracellular region"/>
    <property type="evidence" value="ECO:0007669"/>
    <property type="project" value="UniProtKB-SubCell"/>
</dbReference>
<keyword evidence="8" id="KW-0044">Antibiotic</keyword>
<evidence type="ECO:0000256" key="8">
    <source>
        <dbReference type="ARBA" id="ARBA00023022"/>
    </source>
</evidence>
<dbReference type="Pfam" id="PF03768">
    <property type="entry name" value="Attacin_N"/>
    <property type="match status" value="1"/>
</dbReference>
<gene>
    <name evidence="12" type="primary">ATTA_1</name>
    <name evidence="12" type="ORF">g.7465</name>
</gene>
<dbReference type="GO" id="GO:0042742">
    <property type="term" value="P:defense response to bacterium"/>
    <property type="evidence" value="ECO:0007669"/>
    <property type="project" value="UniProtKB-KW"/>
</dbReference>
<keyword evidence="4" id="KW-0929">Antimicrobial</keyword>
<feature type="chain" id="PRO_5001982680" evidence="9">
    <location>
        <begin position="21"/>
        <end position="208"/>
    </location>
</feature>
<protein>
    <submittedName>
        <fullName evidence="12">Attacin-A</fullName>
    </submittedName>
</protein>
<keyword evidence="6 9" id="KW-0732">Signal</keyword>
<sequence length="208" mass="22159">MQHHNFSFFLLGLLVCSAAAQFSGTLGWNPRGGNDFNLNLARSFGNQRTNAGGGVFANGNTLGGPVTTGGFLAANRNGHGAGLEYSKTPGFGSTFSQNAHATILERNNHNLGANAFHSRTNMDNGFKFNKFGGAVTYDHANGHSASLGASRIPQLNMNTVDLAGKANLWRSRDRSSTLDLTGGVSRNFGGPFENKWNKNIGLGLTHRF</sequence>
<feature type="domain" description="Attacin N-terminal" evidence="10">
    <location>
        <begin position="24"/>
        <end position="83"/>
    </location>
</feature>
<evidence type="ECO:0000259" key="10">
    <source>
        <dbReference type="Pfam" id="PF03768"/>
    </source>
</evidence>
<name>A0A0A1WV05_ZEUCU</name>
<evidence type="ECO:0000313" key="12">
    <source>
        <dbReference type="EMBL" id="JAD02466.1"/>
    </source>
</evidence>
<proteinExistence type="inferred from homology"/>